<evidence type="ECO:0000313" key="3">
    <source>
        <dbReference type="EMBL" id="KAA1193378.1"/>
    </source>
</evidence>
<feature type="domain" description="MobA-like NTP transferase" evidence="2">
    <location>
        <begin position="6"/>
        <end position="166"/>
    </location>
</feature>
<organism evidence="3 4">
    <name type="scientific">Pseudohalioglobus sediminis</name>
    <dbReference type="NCBI Taxonomy" id="2606449"/>
    <lineage>
        <taxon>Bacteria</taxon>
        <taxon>Pseudomonadati</taxon>
        <taxon>Pseudomonadota</taxon>
        <taxon>Gammaproteobacteria</taxon>
        <taxon>Cellvibrionales</taxon>
        <taxon>Halieaceae</taxon>
        <taxon>Pseudohalioglobus</taxon>
    </lineage>
</organism>
<dbReference type="Proteomes" id="UP000323708">
    <property type="component" value="Unassembled WGS sequence"/>
</dbReference>
<keyword evidence="3" id="KW-0808">Transferase</keyword>
<evidence type="ECO:0000313" key="4">
    <source>
        <dbReference type="Proteomes" id="UP000323708"/>
    </source>
</evidence>
<dbReference type="Gene3D" id="3.90.550.10">
    <property type="entry name" value="Spore Coat Polysaccharide Biosynthesis Protein SpsA, Chain A"/>
    <property type="match status" value="1"/>
</dbReference>
<dbReference type="PANTHER" id="PTHR43777">
    <property type="entry name" value="MOLYBDENUM COFACTOR CYTIDYLYLTRANSFERASE"/>
    <property type="match status" value="1"/>
</dbReference>
<protein>
    <submittedName>
        <fullName evidence="3">Nucleotidyltransferase family protein</fullName>
    </submittedName>
</protein>
<keyword evidence="4" id="KW-1185">Reference proteome</keyword>
<evidence type="ECO:0000256" key="1">
    <source>
        <dbReference type="ARBA" id="ARBA00022842"/>
    </source>
</evidence>
<dbReference type="GO" id="GO:0016779">
    <property type="term" value="F:nucleotidyltransferase activity"/>
    <property type="evidence" value="ECO:0007669"/>
    <property type="project" value="UniProtKB-ARBA"/>
</dbReference>
<name>A0A5B0X430_9GAMM</name>
<dbReference type="InterPro" id="IPR025877">
    <property type="entry name" value="MobA-like_NTP_Trfase"/>
</dbReference>
<dbReference type="AlphaFoldDB" id="A0A5B0X430"/>
<reference evidence="3 4" key="1">
    <citation type="submission" date="2019-09" db="EMBL/GenBank/DDBJ databases">
        <authorList>
            <person name="Chen X.-Y."/>
        </authorList>
    </citation>
    <scope>NUCLEOTIDE SEQUENCE [LARGE SCALE GENOMIC DNA]</scope>
    <source>
        <strain evidence="3 4">NY5</strain>
    </source>
</reference>
<proteinExistence type="predicted"/>
<dbReference type="EMBL" id="VTUX01000002">
    <property type="protein sequence ID" value="KAA1193378.1"/>
    <property type="molecule type" value="Genomic_DNA"/>
</dbReference>
<dbReference type="CDD" id="cd04182">
    <property type="entry name" value="GT_2_like_f"/>
    <property type="match status" value="1"/>
</dbReference>
<keyword evidence="1" id="KW-0460">Magnesium</keyword>
<dbReference type="PANTHER" id="PTHR43777:SF1">
    <property type="entry name" value="MOLYBDENUM COFACTOR CYTIDYLYLTRANSFERASE"/>
    <property type="match status" value="1"/>
</dbReference>
<sequence length="198" mass="20858">MSVAVLLLAGGRSRRYGTDKRRATLHNGVTLLRQSIDNALASGLEVWVCLRADDTGMASEIASLGARALLCASSDKGMAHTLAEGVSKGILPLPGNTGLLVALGDMPCIRPATFGAVAEKLTPHNICLPQWRRQSGHPVGFGRDFYPAITALSGDRGARAILARYSESVQYIPVTDPGIVLDVDRPGDMPGQGPVQTT</sequence>
<dbReference type="RefSeq" id="WP_149610485.1">
    <property type="nucleotide sequence ID" value="NZ_VTUX01000002.1"/>
</dbReference>
<dbReference type="Pfam" id="PF12804">
    <property type="entry name" value="NTP_transf_3"/>
    <property type="match status" value="1"/>
</dbReference>
<accession>A0A5B0X430</accession>
<evidence type="ECO:0000259" key="2">
    <source>
        <dbReference type="Pfam" id="PF12804"/>
    </source>
</evidence>
<gene>
    <name evidence="3" type="ORF">F0M18_05955</name>
</gene>
<dbReference type="InterPro" id="IPR029044">
    <property type="entry name" value="Nucleotide-diphossugar_trans"/>
</dbReference>
<dbReference type="SUPFAM" id="SSF53448">
    <property type="entry name" value="Nucleotide-diphospho-sugar transferases"/>
    <property type="match status" value="1"/>
</dbReference>
<comment type="caution">
    <text evidence="3">The sequence shown here is derived from an EMBL/GenBank/DDBJ whole genome shotgun (WGS) entry which is preliminary data.</text>
</comment>